<dbReference type="NCBIfam" id="TIGR03618">
    <property type="entry name" value="Rv1155_F420"/>
    <property type="match status" value="1"/>
</dbReference>
<evidence type="ECO:0000313" key="3">
    <source>
        <dbReference type="EMBL" id="SNS89038.1"/>
    </source>
</evidence>
<sequence length="142" mass="16057">MDDIETLFTDTNLAALSTIKRDGRPQISNITYHYDSDARQFAISITDGRAKTKNIRRDPRVSLYVNAKQGAAYGVAEGDARLSEVATEPDDDAVEQLIALYRKVQGEHPDWDDYRAAMVRDKRLVLYVDVVKFYGWIMPGGQ</sequence>
<dbReference type="Gene3D" id="2.30.110.10">
    <property type="entry name" value="Electron Transport, Fmn-binding Protein, Chain A"/>
    <property type="match status" value="1"/>
</dbReference>
<dbReference type="SUPFAM" id="SSF50475">
    <property type="entry name" value="FMN-binding split barrel"/>
    <property type="match status" value="1"/>
</dbReference>
<accession>A0A239I6V2</accession>
<dbReference type="GO" id="GO:0005829">
    <property type="term" value="C:cytosol"/>
    <property type="evidence" value="ECO:0007669"/>
    <property type="project" value="TreeGrafter"/>
</dbReference>
<reference evidence="4" key="1">
    <citation type="submission" date="2017-06" db="EMBL/GenBank/DDBJ databases">
        <authorList>
            <person name="Varghese N."/>
            <person name="Submissions S."/>
        </authorList>
    </citation>
    <scope>NUCLEOTIDE SEQUENCE [LARGE SCALE GENOMIC DNA]</scope>
    <source>
        <strain evidence="4">JCM 23211</strain>
    </source>
</reference>
<dbReference type="InterPro" id="IPR052019">
    <property type="entry name" value="F420H2_bilvrd_red/Heme_oxyg"/>
</dbReference>
<feature type="domain" description="Pyridoxamine 5'-phosphate oxidase N-terminal" evidence="2">
    <location>
        <begin position="3"/>
        <end position="132"/>
    </location>
</feature>
<protein>
    <submittedName>
        <fullName evidence="3">PPOX class probable F420-dependent enzyme</fullName>
    </submittedName>
</protein>
<dbReference type="AlphaFoldDB" id="A0A239I6V2"/>
<dbReference type="RefSeq" id="WP_089246588.1">
    <property type="nucleotide sequence ID" value="NZ_FZOW01000006.1"/>
</dbReference>
<evidence type="ECO:0000259" key="2">
    <source>
        <dbReference type="Pfam" id="PF01243"/>
    </source>
</evidence>
<evidence type="ECO:0000313" key="4">
    <source>
        <dbReference type="Proteomes" id="UP000198327"/>
    </source>
</evidence>
<dbReference type="PANTHER" id="PTHR35176:SF2">
    <property type="entry name" value="F420H(2)-DEPENDENT REDUCTASE RV1155"/>
    <property type="match status" value="1"/>
</dbReference>
<keyword evidence="1" id="KW-0560">Oxidoreductase</keyword>
<dbReference type="EMBL" id="FZOW01000006">
    <property type="protein sequence ID" value="SNS89038.1"/>
    <property type="molecule type" value="Genomic_DNA"/>
</dbReference>
<dbReference type="GO" id="GO:0016627">
    <property type="term" value="F:oxidoreductase activity, acting on the CH-CH group of donors"/>
    <property type="evidence" value="ECO:0007669"/>
    <property type="project" value="TreeGrafter"/>
</dbReference>
<dbReference type="Pfam" id="PF01243">
    <property type="entry name" value="PNPOx_N"/>
    <property type="match status" value="1"/>
</dbReference>
<dbReference type="OrthoDB" id="1094370at2"/>
<dbReference type="Proteomes" id="UP000198327">
    <property type="component" value="Unassembled WGS sequence"/>
</dbReference>
<evidence type="ECO:0000256" key="1">
    <source>
        <dbReference type="ARBA" id="ARBA00023002"/>
    </source>
</evidence>
<name>A0A239I6V2_9NOCA</name>
<proteinExistence type="predicted"/>
<keyword evidence="4" id="KW-1185">Reference proteome</keyword>
<dbReference type="PANTHER" id="PTHR35176">
    <property type="entry name" value="HEME OXYGENASE HI_0854-RELATED"/>
    <property type="match status" value="1"/>
</dbReference>
<dbReference type="InterPro" id="IPR019920">
    <property type="entry name" value="F420-binding_dom_put"/>
</dbReference>
<dbReference type="STRING" id="398843.A3K89_06740"/>
<dbReference type="InterPro" id="IPR012349">
    <property type="entry name" value="Split_barrel_FMN-bd"/>
</dbReference>
<dbReference type="GO" id="GO:0070967">
    <property type="term" value="F:coenzyme F420 binding"/>
    <property type="evidence" value="ECO:0007669"/>
    <property type="project" value="TreeGrafter"/>
</dbReference>
<dbReference type="InterPro" id="IPR011576">
    <property type="entry name" value="Pyridox_Oxase_N"/>
</dbReference>
<organism evidence="3 4">
    <name type="scientific">Rhodococcoides kyotonense</name>
    <dbReference type="NCBI Taxonomy" id="398843"/>
    <lineage>
        <taxon>Bacteria</taxon>
        <taxon>Bacillati</taxon>
        <taxon>Actinomycetota</taxon>
        <taxon>Actinomycetes</taxon>
        <taxon>Mycobacteriales</taxon>
        <taxon>Nocardiaceae</taxon>
        <taxon>Rhodococcoides</taxon>
    </lineage>
</organism>
<gene>
    <name evidence="3" type="ORF">SAMN05421642_106238</name>
</gene>